<dbReference type="CDD" id="cd12148">
    <property type="entry name" value="fungal_TF_MHR"/>
    <property type="match status" value="1"/>
</dbReference>
<evidence type="ECO:0000256" key="1">
    <source>
        <dbReference type="ARBA" id="ARBA00023242"/>
    </source>
</evidence>
<name>A0A9P7H9P9_9HYPO</name>
<keyword evidence="5" id="KW-1185">Reference proteome</keyword>
<dbReference type="PANTHER" id="PTHR47425">
    <property type="entry name" value="FARB-RELATED"/>
    <property type="match status" value="1"/>
</dbReference>
<accession>A0A9P7H9P9</accession>
<feature type="domain" description="Xylanolytic transcriptional activator regulatory" evidence="3">
    <location>
        <begin position="126"/>
        <end position="349"/>
    </location>
</feature>
<dbReference type="InterPro" id="IPR007219">
    <property type="entry name" value="XnlR_reg_dom"/>
</dbReference>
<gene>
    <name evidence="4" type="ORF">KAF25_002450</name>
</gene>
<dbReference type="Proteomes" id="UP000782241">
    <property type="component" value="Unassembled WGS sequence"/>
</dbReference>
<proteinExistence type="predicted"/>
<feature type="compositionally biased region" description="Basic and acidic residues" evidence="2">
    <location>
        <begin position="678"/>
        <end position="687"/>
    </location>
</feature>
<dbReference type="AlphaFoldDB" id="A0A9P7H9P9"/>
<dbReference type="InterPro" id="IPR052761">
    <property type="entry name" value="Fungal_Detox/Toxin_TFs"/>
</dbReference>
<keyword evidence="1" id="KW-0539">Nucleus</keyword>
<organism evidence="4 5">
    <name type="scientific">Fusarium avenaceum</name>
    <dbReference type="NCBI Taxonomy" id="40199"/>
    <lineage>
        <taxon>Eukaryota</taxon>
        <taxon>Fungi</taxon>
        <taxon>Dikarya</taxon>
        <taxon>Ascomycota</taxon>
        <taxon>Pezizomycotina</taxon>
        <taxon>Sordariomycetes</taxon>
        <taxon>Hypocreomycetidae</taxon>
        <taxon>Hypocreales</taxon>
        <taxon>Nectriaceae</taxon>
        <taxon>Fusarium</taxon>
        <taxon>Fusarium tricinctum species complex</taxon>
    </lineage>
</organism>
<evidence type="ECO:0000313" key="5">
    <source>
        <dbReference type="Proteomes" id="UP000782241"/>
    </source>
</evidence>
<evidence type="ECO:0000259" key="3">
    <source>
        <dbReference type="Pfam" id="PF04082"/>
    </source>
</evidence>
<dbReference type="Pfam" id="PF04082">
    <property type="entry name" value="Fungal_trans"/>
    <property type="match status" value="1"/>
</dbReference>
<dbReference type="GO" id="GO:0008270">
    <property type="term" value="F:zinc ion binding"/>
    <property type="evidence" value="ECO:0007669"/>
    <property type="project" value="InterPro"/>
</dbReference>
<dbReference type="EMBL" id="JAGPUO010000008">
    <property type="protein sequence ID" value="KAG5660807.1"/>
    <property type="molecule type" value="Genomic_DNA"/>
</dbReference>
<comment type="caution">
    <text evidence="4">The sequence shown here is derived from an EMBL/GenBank/DDBJ whole genome shotgun (WGS) entry which is preliminary data.</text>
</comment>
<feature type="region of interest" description="Disordered" evidence="2">
    <location>
        <begin position="668"/>
        <end position="691"/>
    </location>
</feature>
<evidence type="ECO:0000313" key="4">
    <source>
        <dbReference type="EMBL" id="KAG5660807.1"/>
    </source>
</evidence>
<reference evidence="4" key="1">
    <citation type="submission" date="2021-04" db="EMBL/GenBank/DDBJ databases">
        <title>Draft genome of Fusarium avenaceum strain F156N33, isolated from an atmospheric sample in Virginia.</title>
        <authorList>
            <person name="Yang S."/>
            <person name="Vinatzer B.A."/>
            <person name="Coleman J."/>
        </authorList>
    </citation>
    <scope>NUCLEOTIDE SEQUENCE</scope>
    <source>
        <strain evidence="4">F156N33</strain>
    </source>
</reference>
<dbReference type="GO" id="GO:0003677">
    <property type="term" value="F:DNA binding"/>
    <property type="evidence" value="ECO:0007669"/>
    <property type="project" value="InterPro"/>
</dbReference>
<protein>
    <recommendedName>
        <fullName evidence="3">Xylanolytic transcriptional activator regulatory domain-containing protein</fullName>
    </recommendedName>
</protein>
<dbReference type="PANTHER" id="PTHR47425:SF2">
    <property type="entry name" value="FARB-RELATED"/>
    <property type="match status" value="1"/>
</dbReference>
<sequence>MEFNFVSCVPLPNLHLRIRNRIDKPDAPEAETKAVTEPLPAPKQGEDAATVLTEECFGAPKLAEARPRQSPSYDHTQARPEITFAYYPFLCINNLSSLRTDDINYLESQGCLRVPESSCLDDLVRAFFRYAHPILPVVNEAEFWSIYDPLTSGSRARRIPVILLSAMLFVACKYVDDCVIQNMQLNTVHEARDRFLRKTQILYDQETESSPAVLAQVSLLLTHWSPQISLRTSKQSTKWLGRAIYHCQDAMSQAKLWTALKGCSNEGNPRRLLRCCILSDCIHSLYTRRPPMMPPGMVEAEKLSPMLSRGDLSNEIGRSRVYGVEEKQKFIEAQEQMSALVTILSRVVAIVHPQGGTTICRNTPSLSGVEHELHDCKNRLKTWYNESLMLSVCDQDSALGSPTSIDDGREHEGSQYDPVGLLVSMMYLHYETAMLALCHSELMCLMANPPVTYPAYRLHERFSIQKQKQDLLNCILGMTDRISDSLRHQHLSKVPECMIFCTALPLLLHLLNTEAHLNNDLSSSHSFSLPSRQQAITVQCSRYPDWVRKVTQCLRLHFREELDYILQAAKAVNKYLAQVFQESYEAQLLSTQEEEVSQPNEEQFHMCNWRELLDTKPRIYAGLIKTLDTVITWGGPLTEADMGALFNEYQAPPVSGLVRQCRGRKASTALNSTMSEASSRRSIEKRSRSMSCSDELAAQPEAVDTDSGLLPPEVLRQSSSDIVMQKLDFLQSCQLEVPRETHHPTSLDPLRGWAEEIADGVKPVLGQVASHENIQLIDFTDAEDMVLEDKISDDWIDALLEKDILSWSAGQKC</sequence>
<dbReference type="GO" id="GO:0006351">
    <property type="term" value="P:DNA-templated transcription"/>
    <property type="evidence" value="ECO:0007669"/>
    <property type="project" value="InterPro"/>
</dbReference>
<evidence type="ECO:0000256" key="2">
    <source>
        <dbReference type="SAM" id="MobiDB-lite"/>
    </source>
</evidence>